<organism evidence="2 3">
    <name type="scientific">Elysia marginata</name>
    <dbReference type="NCBI Taxonomy" id="1093978"/>
    <lineage>
        <taxon>Eukaryota</taxon>
        <taxon>Metazoa</taxon>
        <taxon>Spiralia</taxon>
        <taxon>Lophotrochozoa</taxon>
        <taxon>Mollusca</taxon>
        <taxon>Gastropoda</taxon>
        <taxon>Heterobranchia</taxon>
        <taxon>Euthyneura</taxon>
        <taxon>Panpulmonata</taxon>
        <taxon>Sacoglossa</taxon>
        <taxon>Placobranchoidea</taxon>
        <taxon>Plakobranchidae</taxon>
        <taxon>Elysia</taxon>
    </lineage>
</organism>
<sequence length="76" mass="8593">MCPKFPVPRFVSGASTETRQPVLTIGQPETAIGLRWTRDRPMDTQSVLTMGQSTPDRSVPSYAQHRLTPIIRWRAI</sequence>
<comment type="caution">
    <text evidence="2">The sequence shown here is derived from an EMBL/GenBank/DDBJ whole genome shotgun (WGS) entry which is preliminary data.</text>
</comment>
<evidence type="ECO:0000313" key="3">
    <source>
        <dbReference type="Proteomes" id="UP000762676"/>
    </source>
</evidence>
<dbReference type="AlphaFoldDB" id="A0AAV4H9W2"/>
<evidence type="ECO:0000256" key="1">
    <source>
        <dbReference type="SAM" id="MobiDB-lite"/>
    </source>
</evidence>
<dbReference type="EMBL" id="BMAT01012540">
    <property type="protein sequence ID" value="GFR94314.1"/>
    <property type="molecule type" value="Genomic_DNA"/>
</dbReference>
<keyword evidence="3" id="KW-1185">Reference proteome</keyword>
<name>A0AAV4H9W2_9GAST</name>
<feature type="region of interest" description="Disordered" evidence="1">
    <location>
        <begin position="1"/>
        <end position="22"/>
    </location>
</feature>
<evidence type="ECO:0008006" key="4">
    <source>
        <dbReference type="Google" id="ProtNLM"/>
    </source>
</evidence>
<dbReference type="Proteomes" id="UP000762676">
    <property type="component" value="Unassembled WGS sequence"/>
</dbReference>
<protein>
    <recommendedName>
        <fullName evidence="4">Ig-like domain-containing protein</fullName>
    </recommendedName>
</protein>
<reference evidence="2 3" key="1">
    <citation type="journal article" date="2021" name="Elife">
        <title>Chloroplast acquisition without the gene transfer in kleptoplastic sea slugs, Plakobranchus ocellatus.</title>
        <authorList>
            <person name="Maeda T."/>
            <person name="Takahashi S."/>
            <person name="Yoshida T."/>
            <person name="Shimamura S."/>
            <person name="Takaki Y."/>
            <person name="Nagai Y."/>
            <person name="Toyoda A."/>
            <person name="Suzuki Y."/>
            <person name="Arimoto A."/>
            <person name="Ishii H."/>
            <person name="Satoh N."/>
            <person name="Nishiyama T."/>
            <person name="Hasebe M."/>
            <person name="Maruyama T."/>
            <person name="Minagawa J."/>
            <person name="Obokata J."/>
            <person name="Shigenobu S."/>
        </authorList>
    </citation>
    <scope>NUCLEOTIDE SEQUENCE [LARGE SCALE GENOMIC DNA]</scope>
</reference>
<accession>A0AAV4H9W2</accession>
<evidence type="ECO:0000313" key="2">
    <source>
        <dbReference type="EMBL" id="GFR94314.1"/>
    </source>
</evidence>
<gene>
    <name evidence="2" type="ORF">ElyMa_006247000</name>
</gene>
<proteinExistence type="predicted"/>